<evidence type="ECO:0000313" key="2">
    <source>
        <dbReference type="EMBL" id="KAF2200782.1"/>
    </source>
</evidence>
<evidence type="ECO:0000313" key="3">
    <source>
        <dbReference type="Proteomes" id="UP000799536"/>
    </source>
</evidence>
<gene>
    <name evidence="2" type="ORF">GQ43DRAFT_488634</name>
</gene>
<feature type="region of interest" description="Disordered" evidence="1">
    <location>
        <begin position="156"/>
        <end position="194"/>
    </location>
</feature>
<feature type="compositionally biased region" description="Basic and acidic residues" evidence="1">
    <location>
        <begin position="179"/>
        <end position="192"/>
    </location>
</feature>
<feature type="compositionally biased region" description="Polar residues" evidence="1">
    <location>
        <begin position="166"/>
        <end position="178"/>
    </location>
</feature>
<comment type="caution">
    <text evidence="2">The sequence shown here is derived from an EMBL/GenBank/DDBJ whole genome shotgun (WGS) entry which is preliminary data.</text>
</comment>
<protein>
    <submittedName>
        <fullName evidence="2">Uncharacterized protein</fullName>
    </submittedName>
</protein>
<dbReference type="Proteomes" id="UP000799536">
    <property type="component" value="Unassembled WGS sequence"/>
</dbReference>
<reference evidence="2" key="1">
    <citation type="journal article" date="2020" name="Stud. Mycol.">
        <title>101 Dothideomycetes genomes: a test case for predicting lifestyles and emergence of pathogens.</title>
        <authorList>
            <person name="Haridas S."/>
            <person name="Albert R."/>
            <person name="Binder M."/>
            <person name="Bloem J."/>
            <person name="Labutti K."/>
            <person name="Salamov A."/>
            <person name="Andreopoulos B."/>
            <person name="Baker S."/>
            <person name="Barry K."/>
            <person name="Bills G."/>
            <person name="Bluhm B."/>
            <person name="Cannon C."/>
            <person name="Castanera R."/>
            <person name="Culley D."/>
            <person name="Daum C."/>
            <person name="Ezra D."/>
            <person name="Gonzalez J."/>
            <person name="Henrissat B."/>
            <person name="Kuo A."/>
            <person name="Liang C."/>
            <person name="Lipzen A."/>
            <person name="Lutzoni F."/>
            <person name="Magnuson J."/>
            <person name="Mondo S."/>
            <person name="Nolan M."/>
            <person name="Ohm R."/>
            <person name="Pangilinan J."/>
            <person name="Park H.-J."/>
            <person name="Ramirez L."/>
            <person name="Alfaro M."/>
            <person name="Sun H."/>
            <person name="Tritt A."/>
            <person name="Yoshinaga Y."/>
            <person name="Zwiers L.-H."/>
            <person name="Turgeon B."/>
            <person name="Goodwin S."/>
            <person name="Spatafora J."/>
            <person name="Crous P."/>
            <person name="Grigoriev I."/>
        </authorList>
    </citation>
    <scope>NUCLEOTIDE SEQUENCE</scope>
    <source>
        <strain evidence="2">ATCC 74209</strain>
    </source>
</reference>
<dbReference type="OrthoDB" id="5396104at2759"/>
<accession>A0A9P4MSA1</accession>
<name>A0A9P4MSA1_9PLEO</name>
<dbReference type="AlphaFoldDB" id="A0A9P4MSA1"/>
<evidence type="ECO:0000256" key="1">
    <source>
        <dbReference type="SAM" id="MobiDB-lite"/>
    </source>
</evidence>
<sequence length="295" mass="33062">MPSKPASLQIHSIPFKPSHLSIPPSPFSPLSPLTLTISVPRPQYQTQQEPRCLSAPLSFSFISNSITLTPPPPSPLQWVWRCHQCHRTYALGVTRRCLEDGHYFCAGTTTVKNWRKAISPKRVRSRHRACASGFDYARWKVWGRWRRSLRGDIGSGFIDGDGGSESPWTASPASVSSSDGEREALRERKSKGEMAPLRMNPLVSTQKTKTKTCWHSCDYPSECRWGRQFGVHTPLTPEQPPLPMTLMAPLPSPQQAIVPMAAEQLEGILKMEDGVKDESLKKEEWEKRVMECAAG</sequence>
<organism evidence="2 3">
    <name type="scientific">Delitschia confertaspora ATCC 74209</name>
    <dbReference type="NCBI Taxonomy" id="1513339"/>
    <lineage>
        <taxon>Eukaryota</taxon>
        <taxon>Fungi</taxon>
        <taxon>Dikarya</taxon>
        <taxon>Ascomycota</taxon>
        <taxon>Pezizomycotina</taxon>
        <taxon>Dothideomycetes</taxon>
        <taxon>Pleosporomycetidae</taxon>
        <taxon>Pleosporales</taxon>
        <taxon>Delitschiaceae</taxon>
        <taxon>Delitschia</taxon>
    </lineage>
</organism>
<proteinExistence type="predicted"/>
<keyword evidence="3" id="KW-1185">Reference proteome</keyword>
<dbReference type="EMBL" id="ML994005">
    <property type="protein sequence ID" value="KAF2200782.1"/>
    <property type="molecule type" value="Genomic_DNA"/>
</dbReference>